<dbReference type="PANTHER" id="PTHR22916:SF3">
    <property type="entry name" value="UDP-GLCNAC:BETAGAL BETA-1,3-N-ACETYLGLUCOSAMINYLTRANSFERASE-LIKE PROTEIN 1"/>
    <property type="match status" value="1"/>
</dbReference>
<evidence type="ECO:0000259" key="1">
    <source>
        <dbReference type="Pfam" id="PF00535"/>
    </source>
</evidence>
<dbReference type="CDD" id="cd00761">
    <property type="entry name" value="Glyco_tranf_GTA_type"/>
    <property type="match status" value="1"/>
</dbReference>
<dbReference type="GO" id="GO:0016758">
    <property type="term" value="F:hexosyltransferase activity"/>
    <property type="evidence" value="ECO:0007669"/>
    <property type="project" value="UniProtKB-ARBA"/>
</dbReference>
<sequence>METVPAQHRSLIFYTKYYNMNGPLVTIVLPTYNGSRYLRQSLDSCLIQTYTNFELLIVNDCSTDNAAEIAAEYVAKDARVRLINNTVNKRLPASLNTGFDEAKGTYFTWTSDDNYYAPDALERMVKILAEKPEIDLVYCDYIQIDDDNKEVGIMKFNDINQSIITWEGCGACFLYKKEVHLRNKGYNVSAFMIEDYDFFLRAYMHSKFYYLPEHNVYYYRVHAASLTGTMSTAVQDLQKIVVEKQLPALVQHISKRDEMLYYRKFAVFYAVFKENQPKMKFYLQQLYKMSPKQAFIALAYITFRKVKGAIVIPFSFAFSLLKIAFSGNKA</sequence>
<organism evidence="2 3">
    <name type="scientific">Chitinophaga pinensis</name>
    <dbReference type="NCBI Taxonomy" id="79329"/>
    <lineage>
        <taxon>Bacteria</taxon>
        <taxon>Pseudomonadati</taxon>
        <taxon>Bacteroidota</taxon>
        <taxon>Chitinophagia</taxon>
        <taxon>Chitinophagales</taxon>
        <taxon>Chitinophagaceae</taxon>
        <taxon>Chitinophaga</taxon>
    </lineage>
</organism>
<evidence type="ECO:0000313" key="2">
    <source>
        <dbReference type="EMBL" id="TWV99367.1"/>
    </source>
</evidence>
<dbReference type="InterPro" id="IPR001173">
    <property type="entry name" value="Glyco_trans_2-like"/>
</dbReference>
<proteinExistence type="predicted"/>
<dbReference type="Gene3D" id="3.90.550.10">
    <property type="entry name" value="Spore Coat Polysaccharide Biosynthesis Protein SpsA, Chain A"/>
    <property type="match status" value="1"/>
</dbReference>
<name>A0A5C6LRX9_9BACT</name>
<protein>
    <submittedName>
        <fullName evidence="2">Glycosyltransferase family 2 protein</fullName>
    </submittedName>
</protein>
<reference evidence="2 3" key="1">
    <citation type="submission" date="2019-08" db="EMBL/GenBank/DDBJ databases">
        <title>Whole genome sequencing of chitin degrading bacteria Chitinophaga pinensis YS16.</title>
        <authorList>
            <person name="Singh R.P."/>
            <person name="Manchanda G."/>
            <person name="Maurya I.K."/>
            <person name="Joshi N.K."/>
            <person name="Srivastava A.K."/>
        </authorList>
    </citation>
    <scope>NUCLEOTIDE SEQUENCE [LARGE SCALE GENOMIC DNA]</scope>
    <source>
        <strain evidence="2 3">YS-16</strain>
    </source>
</reference>
<dbReference type="AlphaFoldDB" id="A0A5C6LRX9"/>
<feature type="domain" description="Glycosyltransferase 2-like" evidence="1">
    <location>
        <begin position="26"/>
        <end position="179"/>
    </location>
</feature>
<dbReference type="EMBL" id="VOHS01000016">
    <property type="protein sequence ID" value="TWV99367.1"/>
    <property type="molecule type" value="Genomic_DNA"/>
</dbReference>
<comment type="caution">
    <text evidence="2">The sequence shown here is derived from an EMBL/GenBank/DDBJ whole genome shotgun (WGS) entry which is preliminary data.</text>
</comment>
<accession>A0A5C6LRX9</accession>
<dbReference type="Proteomes" id="UP000318815">
    <property type="component" value="Unassembled WGS sequence"/>
</dbReference>
<dbReference type="SUPFAM" id="SSF53448">
    <property type="entry name" value="Nucleotide-diphospho-sugar transferases"/>
    <property type="match status" value="1"/>
</dbReference>
<dbReference type="OrthoDB" id="9815829at2"/>
<keyword evidence="2" id="KW-0808">Transferase</keyword>
<dbReference type="InterPro" id="IPR029044">
    <property type="entry name" value="Nucleotide-diphossugar_trans"/>
</dbReference>
<dbReference type="Pfam" id="PF00535">
    <property type="entry name" value="Glycos_transf_2"/>
    <property type="match status" value="1"/>
</dbReference>
<gene>
    <name evidence="2" type="ORF">FEF09_16615</name>
</gene>
<keyword evidence="3" id="KW-1185">Reference proteome</keyword>
<evidence type="ECO:0000313" key="3">
    <source>
        <dbReference type="Proteomes" id="UP000318815"/>
    </source>
</evidence>
<dbReference type="PANTHER" id="PTHR22916">
    <property type="entry name" value="GLYCOSYLTRANSFERASE"/>
    <property type="match status" value="1"/>
</dbReference>